<evidence type="ECO:0000256" key="1">
    <source>
        <dbReference type="SAM" id="MobiDB-lite"/>
    </source>
</evidence>
<dbReference type="PANTHER" id="PTHR37533:SF2">
    <property type="entry name" value="FLAGELLAR HOOK-LENGTH CONTROL PROTEIN"/>
    <property type="match status" value="1"/>
</dbReference>
<feature type="region of interest" description="Disordered" evidence="1">
    <location>
        <begin position="1"/>
        <end position="31"/>
    </location>
</feature>
<dbReference type="GeneID" id="57398536"/>
<organism evidence="3 4">
    <name type="scientific">Metapseudomonas otitidis</name>
    <dbReference type="NCBI Taxonomy" id="319939"/>
    <lineage>
        <taxon>Bacteria</taxon>
        <taxon>Pseudomonadati</taxon>
        <taxon>Pseudomonadota</taxon>
        <taxon>Gammaproteobacteria</taxon>
        <taxon>Pseudomonadales</taxon>
        <taxon>Pseudomonadaceae</taxon>
        <taxon>Metapseudomonas</taxon>
    </lineage>
</organism>
<dbReference type="Gene3D" id="3.30.750.140">
    <property type="match status" value="1"/>
</dbReference>
<dbReference type="PANTHER" id="PTHR37533">
    <property type="entry name" value="FLAGELLAR HOOK-LENGTH CONTROL PROTEIN"/>
    <property type="match status" value="1"/>
</dbReference>
<feature type="region of interest" description="Disordered" evidence="1">
    <location>
        <begin position="269"/>
        <end position="329"/>
    </location>
</feature>
<accession>A0A679GE56</accession>
<proteinExistence type="predicted"/>
<evidence type="ECO:0000313" key="4">
    <source>
        <dbReference type="Proteomes" id="UP000501237"/>
    </source>
</evidence>
<feature type="compositionally biased region" description="Basic and acidic residues" evidence="1">
    <location>
        <begin position="317"/>
        <end position="329"/>
    </location>
</feature>
<feature type="domain" description="Flagellar hook-length control protein-like C-terminal" evidence="2">
    <location>
        <begin position="208"/>
        <end position="288"/>
    </location>
</feature>
<dbReference type="RefSeq" id="WP_172433964.1">
    <property type="nucleotide sequence ID" value="NZ_AP022642.1"/>
</dbReference>
<sequence length="329" mass="35148">MDINILAPPPSGAAQAPALPSATRAADERPEAVEAWDPILALLAQEAPPPMAPAVDEAAGSAQPAELIDPTSLLALAQGQRDLQVTLRDPVRHDMPEGLNERLALPRQRPAWAGEAMPAQTLLPEGEPVPVQMEPSTRERLDSAPGRLPVEASLREPLLEAPRFAPSPGRPTQVAETTAERPLERTVHLPGPQARWGEQMLQALRDSVELQLGQRSQSARLRLDPAELGSLEIVLRQEGGQLSVQIAASQGDVARLLQQGSERLRQDLAGQQGLPVSVSVSTEGGSGQPGRERQGRDDGPAVLAIHANPLDTQRQSARHDGRDDVLVTV</sequence>
<evidence type="ECO:0000313" key="3">
    <source>
        <dbReference type="EMBL" id="BCA29341.1"/>
    </source>
</evidence>
<name>A0A679GE56_9GAMM</name>
<protein>
    <recommendedName>
        <fullName evidence="2">Flagellar hook-length control protein-like C-terminal domain-containing protein</fullName>
    </recommendedName>
</protein>
<dbReference type="EMBL" id="AP022642">
    <property type="protein sequence ID" value="BCA29341.1"/>
    <property type="molecule type" value="Genomic_DNA"/>
</dbReference>
<dbReference type="Proteomes" id="UP000501237">
    <property type="component" value="Chromosome"/>
</dbReference>
<dbReference type="InterPro" id="IPR021136">
    <property type="entry name" value="Flagellar_hook_control-like_C"/>
</dbReference>
<evidence type="ECO:0000259" key="2">
    <source>
        <dbReference type="Pfam" id="PF02120"/>
    </source>
</evidence>
<gene>
    <name evidence="3" type="ORF">PtoMrB4_33180</name>
</gene>
<dbReference type="Pfam" id="PF02120">
    <property type="entry name" value="Flg_hook"/>
    <property type="match status" value="1"/>
</dbReference>
<feature type="region of interest" description="Disordered" evidence="1">
    <location>
        <begin position="161"/>
        <end position="183"/>
    </location>
</feature>
<dbReference type="KEGG" id="poj:PtoMrB4_33180"/>
<dbReference type="InterPro" id="IPR038610">
    <property type="entry name" value="FliK-like_C_sf"/>
</dbReference>
<dbReference type="InterPro" id="IPR052563">
    <property type="entry name" value="FliK"/>
</dbReference>
<feature type="compositionally biased region" description="Basic and acidic residues" evidence="1">
    <location>
        <begin position="290"/>
        <end position="299"/>
    </location>
</feature>
<reference evidence="3 4" key="1">
    <citation type="journal article" date="2020" name="Microbiol. Resour. Announc.">
        <title>Complete genome sequence of Pseudomonas otitidis strain MrB4, isolated from Lake Biwa in Japan.</title>
        <authorList>
            <person name="Miyazaki K."/>
            <person name="Hase E."/>
            <person name="Maruya T."/>
        </authorList>
    </citation>
    <scope>NUCLEOTIDE SEQUENCE [LARGE SCALE GENOMIC DNA]</scope>
    <source>
        <strain evidence="3 4">MrB4</strain>
    </source>
</reference>
<dbReference type="AlphaFoldDB" id="A0A679GE56"/>
<dbReference type="CDD" id="cd17470">
    <property type="entry name" value="T3SS_Flik_C"/>
    <property type="match status" value="1"/>
</dbReference>
<feature type="compositionally biased region" description="Low complexity" evidence="1">
    <location>
        <begin position="12"/>
        <end position="24"/>
    </location>
</feature>